<feature type="region of interest" description="Disordered" evidence="1">
    <location>
        <begin position="317"/>
        <end position="352"/>
    </location>
</feature>
<organism evidence="2 3">
    <name type="scientific">Desmophyllum pertusum</name>
    <dbReference type="NCBI Taxonomy" id="174260"/>
    <lineage>
        <taxon>Eukaryota</taxon>
        <taxon>Metazoa</taxon>
        <taxon>Cnidaria</taxon>
        <taxon>Anthozoa</taxon>
        <taxon>Hexacorallia</taxon>
        <taxon>Scleractinia</taxon>
        <taxon>Caryophylliina</taxon>
        <taxon>Caryophylliidae</taxon>
        <taxon>Desmophyllum</taxon>
    </lineage>
</organism>
<dbReference type="EMBL" id="MU825397">
    <property type="protein sequence ID" value="KAJ7394174.1"/>
    <property type="molecule type" value="Genomic_DNA"/>
</dbReference>
<proteinExistence type="predicted"/>
<dbReference type="AlphaFoldDB" id="A0A9X0A7E9"/>
<evidence type="ECO:0000313" key="2">
    <source>
        <dbReference type="EMBL" id="KAJ7394174.1"/>
    </source>
</evidence>
<feature type="region of interest" description="Disordered" evidence="1">
    <location>
        <begin position="139"/>
        <end position="163"/>
    </location>
</feature>
<reference evidence="2" key="1">
    <citation type="submission" date="2023-01" db="EMBL/GenBank/DDBJ databases">
        <title>Genome assembly of the deep-sea coral Lophelia pertusa.</title>
        <authorList>
            <person name="Herrera S."/>
            <person name="Cordes E."/>
        </authorList>
    </citation>
    <scope>NUCLEOTIDE SEQUENCE</scope>
    <source>
        <strain evidence="2">USNM1676648</strain>
        <tissue evidence="2">Polyp</tissue>
    </source>
</reference>
<name>A0A9X0A7E9_9CNID</name>
<feature type="region of interest" description="Disordered" evidence="1">
    <location>
        <begin position="225"/>
        <end position="257"/>
    </location>
</feature>
<feature type="compositionally biased region" description="Basic and acidic residues" evidence="1">
    <location>
        <begin position="225"/>
        <end position="237"/>
    </location>
</feature>
<keyword evidence="3" id="KW-1185">Reference proteome</keyword>
<evidence type="ECO:0000256" key="1">
    <source>
        <dbReference type="SAM" id="MobiDB-lite"/>
    </source>
</evidence>
<evidence type="ECO:0000313" key="3">
    <source>
        <dbReference type="Proteomes" id="UP001163046"/>
    </source>
</evidence>
<feature type="region of interest" description="Disordered" evidence="1">
    <location>
        <begin position="23"/>
        <end position="68"/>
    </location>
</feature>
<comment type="caution">
    <text evidence="2">The sequence shown here is derived from an EMBL/GenBank/DDBJ whole genome shotgun (WGS) entry which is preliminary data.</text>
</comment>
<accession>A0A9X0A7E9</accession>
<gene>
    <name evidence="2" type="ORF">OS493_003854</name>
</gene>
<feature type="compositionally biased region" description="Low complexity" evidence="1">
    <location>
        <begin position="43"/>
        <end position="68"/>
    </location>
</feature>
<dbReference type="Proteomes" id="UP001163046">
    <property type="component" value="Unassembled WGS sequence"/>
</dbReference>
<feature type="compositionally biased region" description="Polar residues" evidence="1">
    <location>
        <begin position="149"/>
        <end position="160"/>
    </location>
</feature>
<protein>
    <submittedName>
        <fullName evidence="2">Uncharacterized protein</fullName>
    </submittedName>
</protein>
<sequence>MEVDEIDDIFDRNIDELDVRETPRWELSEEEESGGSDVETLVNQQQAAKKKANNQVPRQGVAQVPGQGVAQVPRQGVAQVPRQGVAQVPRQGVAQVPGQGVAQVPRQGVAQVPRQVVAQVPRQGVTQRTIPTLAPAANPVRNLPLKQNGPISNVTQTQSPVMKRSTDNPIINVAKMSSLPLNSNAGSSGKAMLEKQSMSPNMYRRPLNKDKIDAMVKSTYKEKSDSVKDFGASERGNKPVQLAKGQPVANRDQQENPDVHVWEEDDVDSVKDFTGNDRQKEEKYMERTDEVIYQRAAEEHIRRPPLWHDDEVDSVRDFSRVSGKQEPPSGLASQQLSRLPSDEHICLSPPGMKRMMGLSGLL</sequence>